<keyword evidence="2 3" id="KW-0175">Coiled coil</keyword>
<name>K7IDJ8_CAEJA</name>
<evidence type="ECO:0000256" key="3">
    <source>
        <dbReference type="SAM" id="Coils"/>
    </source>
</evidence>
<dbReference type="PANTHER" id="PTHR19212:SF0">
    <property type="entry name" value="LD07988P"/>
    <property type="match status" value="1"/>
</dbReference>
<proteinExistence type="inferred from homology"/>
<feature type="compositionally biased region" description="Acidic residues" evidence="4">
    <location>
        <begin position="72"/>
        <end position="82"/>
    </location>
</feature>
<dbReference type="EnsemblMetazoa" id="CJA38345.1">
    <property type="protein sequence ID" value="CJA38345.1"/>
    <property type="gene ID" value="WBGene00214192"/>
</dbReference>
<feature type="region of interest" description="Disordered" evidence="4">
    <location>
        <begin position="72"/>
        <end position="92"/>
    </location>
</feature>
<evidence type="ECO:0000256" key="4">
    <source>
        <dbReference type="SAM" id="MobiDB-lite"/>
    </source>
</evidence>
<feature type="coiled-coil region" evidence="3">
    <location>
        <begin position="22"/>
        <end position="66"/>
    </location>
</feature>
<keyword evidence="6" id="KW-1185">Reference proteome</keyword>
<comment type="similarity">
    <text evidence="1">Belongs to the LRRFIP family.</text>
</comment>
<dbReference type="GO" id="GO:0006355">
    <property type="term" value="P:regulation of DNA-templated transcription"/>
    <property type="evidence" value="ECO:0007669"/>
    <property type="project" value="InterPro"/>
</dbReference>
<sequence length="92" mass="10462">MFLLLFQVDLLKDELEEKDASLNLSSRECRDLTSEVKALRRTIEALQATHQQLKHEIAQRDELIQENGLCLVEEEDPEDDGSESTNTASGEM</sequence>
<dbReference type="AlphaFoldDB" id="K7IDJ8"/>
<dbReference type="InterPro" id="IPR019139">
    <property type="entry name" value="LRRFIP1/2"/>
</dbReference>
<evidence type="ECO:0000256" key="2">
    <source>
        <dbReference type="ARBA" id="ARBA00023054"/>
    </source>
</evidence>
<organism evidence="5 6">
    <name type="scientific">Caenorhabditis japonica</name>
    <dbReference type="NCBI Taxonomy" id="281687"/>
    <lineage>
        <taxon>Eukaryota</taxon>
        <taxon>Metazoa</taxon>
        <taxon>Ecdysozoa</taxon>
        <taxon>Nematoda</taxon>
        <taxon>Chromadorea</taxon>
        <taxon>Rhabditida</taxon>
        <taxon>Rhabditina</taxon>
        <taxon>Rhabditomorpha</taxon>
        <taxon>Rhabditoidea</taxon>
        <taxon>Rhabditidae</taxon>
        <taxon>Peloderinae</taxon>
        <taxon>Caenorhabditis</taxon>
    </lineage>
</organism>
<dbReference type="STRING" id="281687.K7IDJ8"/>
<dbReference type="Proteomes" id="UP000005237">
    <property type="component" value="Unassembled WGS sequence"/>
</dbReference>
<evidence type="ECO:0000313" key="6">
    <source>
        <dbReference type="Proteomes" id="UP000005237"/>
    </source>
</evidence>
<dbReference type="Gene3D" id="1.20.5.4090">
    <property type="match status" value="1"/>
</dbReference>
<accession>K7IDJ8</accession>
<reference evidence="6" key="1">
    <citation type="submission" date="2010-08" db="EMBL/GenBank/DDBJ databases">
        <authorList>
            <consortium name="Caenorhabditis japonica Sequencing Consortium"/>
            <person name="Wilson R.K."/>
        </authorList>
    </citation>
    <scope>NUCLEOTIDE SEQUENCE [LARGE SCALE GENOMIC DNA]</scope>
    <source>
        <strain evidence="6">DF5081</strain>
    </source>
</reference>
<dbReference type="InParanoid" id="K7IDJ8"/>
<evidence type="ECO:0000313" key="5">
    <source>
        <dbReference type="EnsemblMetazoa" id="CJA40919a.1"/>
    </source>
</evidence>
<reference evidence="5" key="2">
    <citation type="submission" date="2022-06" db="UniProtKB">
        <authorList>
            <consortium name="EnsemblMetazoa"/>
        </authorList>
    </citation>
    <scope>IDENTIFICATION</scope>
    <source>
        <strain evidence="5">DF5081</strain>
    </source>
</reference>
<protein>
    <submittedName>
        <fullName evidence="5">Uncharacterized protein</fullName>
    </submittedName>
</protein>
<dbReference type="Pfam" id="PF09738">
    <property type="entry name" value="LRRFIP"/>
    <property type="match status" value="1"/>
</dbReference>
<dbReference type="EnsemblMetazoa" id="CJA40919a.1">
    <property type="protein sequence ID" value="CJA40919a.1"/>
    <property type="gene ID" value="WBGene00216767"/>
</dbReference>
<dbReference type="PANTHER" id="PTHR19212">
    <property type="entry name" value="LEUCINE RICH REPEAT IN FLII INTERACTING PROTEIN"/>
    <property type="match status" value="1"/>
</dbReference>
<feature type="compositionally biased region" description="Polar residues" evidence="4">
    <location>
        <begin position="83"/>
        <end position="92"/>
    </location>
</feature>
<evidence type="ECO:0000256" key="1">
    <source>
        <dbReference type="ARBA" id="ARBA00008275"/>
    </source>
</evidence>
<dbReference type="eggNOG" id="KOG2010">
    <property type="taxonomic scope" value="Eukaryota"/>
</dbReference>